<organism evidence="5 6">
    <name type="scientific">Lachancea dasiensis</name>
    <dbReference type="NCBI Taxonomy" id="1072105"/>
    <lineage>
        <taxon>Eukaryota</taxon>
        <taxon>Fungi</taxon>
        <taxon>Dikarya</taxon>
        <taxon>Ascomycota</taxon>
        <taxon>Saccharomycotina</taxon>
        <taxon>Saccharomycetes</taxon>
        <taxon>Saccharomycetales</taxon>
        <taxon>Saccharomycetaceae</taxon>
        <taxon>Lachancea</taxon>
    </lineage>
</organism>
<feature type="domain" description="Csf1 C-terminal region" evidence="4">
    <location>
        <begin position="1704"/>
        <end position="2951"/>
    </location>
</feature>
<feature type="region of interest" description="Disordered" evidence="1">
    <location>
        <begin position="172"/>
        <end position="206"/>
    </location>
</feature>
<dbReference type="InterPro" id="IPR056779">
    <property type="entry name" value="Csf1_C"/>
</dbReference>
<dbReference type="GO" id="GO:0006113">
    <property type="term" value="P:fermentation"/>
    <property type="evidence" value="ECO:0007669"/>
    <property type="project" value="EnsemblFungi"/>
</dbReference>
<dbReference type="GO" id="GO:0055091">
    <property type="term" value="P:phospholipid homeostasis"/>
    <property type="evidence" value="ECO:0007669"/>
    <property type="project" value="EnsemblFungi"/>
</dbReference>
<dbReference type="GO" id="GO:0016020">
    <property type="term" value="C:membrane"/>
    <property type="evidence" value="ECO:0007669"/>
    <property type="project" value="InterPro"/>
</dbReference>
<feature type="compositionally biased region" description="Polar residues" evidence="1">
    <location>
        <begin position="387"/>
        <end position="399"/>
    </location>
</feature>
<dbReference type="OrthoDB" id="10051416at2759"/>
<dbReference type="PANTHER" id="PTHR32085:SF3">
    <property type="entry name" value="PROTEIN CSF1"/>
    <property type="match status" value="1"/>
</dbReference>
<evidence type="ECO:0000256" key="1">
    <source>
        <dbReference type="SAM" id="MobiDB-lite"/>
    </source>
</evidence>
<dbReference type="Proteomes" id="UP000190274">
    <property type="component" value="Chromosome F"/>
</dbReference>
<dbReference type="EMBL" id="LT598458">
    <property type="protein sequence ID" value="SCU90342.1"/>
    <property type="molecule type" value="Genomic_DNA"/>
</dbReference>
<dbReference type="Pfam" id="PF21678">
    <property type="entry name" value="Csf1_N"/>
    <property type="match status" value="1"/>
</dbReference>
<keyword evidence="2" id="KW-0812">Transmembrane</keyword>
<feature type="compositionally biased region" description="Polar residues" evidence="1">
    <location>
        <begin position="176"/>
        <end position="188"/>
    </location>
</feature>
<keyword evidence="2" id="KW-1133">Transmembrane helix</keyword>
<dbReference type="PANTHER" id="PTHR32085">
    <property type="entry name" value="PROTEIN CSF1"/>
    <property type="match status" value="1"/>
</dbReference>
<dbReference type="InterPro" id="IPR048636">
    <property type="entry name" value="Csf1_N"/>
</dbReference>
<dbReference type="GO" id="GO:0140268">
    <property type="term" value="C:endoplasmic reticulum-plasma membrane contact site"/>
    <property type="evidence" value="ECO:0007669"/>
    <property type="project" value="EnsemblFungi"/>
</dbReference>
<dbReference type="GO" id="GO:1904121">
    <property type="term" value="F:phosphatidylethanolamine transfer activity"/>
    <property type="evidence" value="ECO:0007669"/>
    <property type="project" value="EnsemblFungi"/>
</dbReference>
<reference evidence="5 6" key="1">
    <citation type="submission" date="2016-03" db="EMBL/GenBank/DDBJ databases">
        <authorList>
            <person name="Devillers H."/>
        </authorList>
    </citation>
    <scope>NUCLEOTIDE SEQUENCE [LARGE SCALE GENOMIC DNA]</scope>
    <source>
        <strain evidence="5">CBS 10888</strain>
    </source>
</reference>
<protein>
    <submittedName>
        <fullName evidence="5">LADA_0F03400g1_1</fullName>
    </submittedName>
</protein>
<feature type="domain" description="Csf1 N-terminal" evidence="3">
    <location>
        <begin position="32"/>
        <end position="1524"/>
    </location>
</feature>
<evidence type="ECO:0000259" key="3">
    <source>
        <dbReference type="Pfam" id="PF21678"/>
    </source>
</evidence>
<evidence type="ECO:0000256" key="2">
    <source>
        <dbReference type="SAM" id="Phobius"/>
    </source>
</evidence>
<dbReference type="GO" id="GO:0051604">
    <property type="term" value="P:protein maturation"/>
    <property type="evidence" value="ECO:0007669"/>
    <property type="project" value="EnsemblFungi"/>
</dbReference>
<sequence length="2952" mass="333471">MQNEFKKVPLTSNQDFSWAFLIDWVLILSVSILAAFYFGRAFGFIITTLLEWFVWKRYSVKIQVHSLKISFLGGRLFFKNLTVVTENQTISVLQGHLTWRYWLFNSRQTSYERAQCGATGSDNRPCRFKFECQGLEHFIYNKTHAFHHVKSSLSTDEQARFREFDEFNEDGHDSFHNNASSTQSSTLASDDKNASSSTESSLNHSSLPLPPFLRSLPLEFDVQKGAIVVGNKHTTSILILNYDSLHGVLDVGIPNNKLDLYKMQTRIEFNKFRASLRPNLAFSAVLPLQTLVRAEKLKGIWHKSIQVLLKAKDGRFYDLYPRNSDPHHIVQNPLEEWKGLGLYRKEDDAAWDDAFKFDVSKHQYAKYTKLVKSEKLVVDYSFDSPGVTPSLSSHAASDSTKQDEADRPPDFSVDIKLFGATIHYGPWSHNELLPIQKMFSPVISRDSRPLDIPKAGSKRDFVRSKLSVTVASSSILRIPTREASKDLDFLKRFRETQDDSRPFGWLEIVLAKGSELTLDFAMCPTSSGFENILDLHMEEPELRTSVNHDILFSAVSHDVHAQIGYPLGWNQMAEWKFDLASDQAQFFILKDHIHLLADMISDFGSGEPTPYDLFRPFIYEFTWNFRGYSIYLNVNDANIVNNPVDFNENSYLSFHGDDLRMEFTVPQLSVAGNSTTVDYKLFTSMFRLRINTPTWSTLHEFMKDQEVGRCHDFTMSGSYLFYSKLDVDNTDTIIIDCQSRSTTLKCYGFVVRFLIGVKMNYFGDFAHFKTTEEYMEELRGASVGRKTASAAIEDFLGIIDSCGRNSQSELPHLNRDAVSARKSSLKRMVNEKDVWFTFSVRDGCIALPEQLYDCESCFAFQFDSLDIDVRDLNYYMDLQASFSPIEFRRLSTSNSDGIFGRTTERNAESFSLGQASDLHIHAHRLFGLPPDEETYVCKWDFALGSLKIESDLSFILQLTEASKKLIFGFKDFENIMNYESTNIFDLTSVTFVTDEMTLSIQDTLTMHEISVETKRLKMTFVDMENEAYSSRVDVDLALLLISIVEKEPKEKLIGLFKTSGRVTNFLQLADLMSHTKKQKAHIAANDAPFHRCPFLLPGAIQNSATYRELFGSIPPGVSIPSVAIPVTTANWYQEMIEFMQAEKDLDRVSWGEFFSNGIGTSPIAACEGSNQPPLSSTIKLPIHMDEADYDSEFSNLVMSLDYAVLKCNPHCHQLLESLMSQQYSNFVEQLMDANEMNVVLYFIKKAMNIKESKRFKILSPQIEIILGEYLDEHDALGNFTSAKICLRGLNLNAGLKEKVDASDPLEDFDVKRDQEITALVKIPSLKVDVWEQNHSSSSIKRGFVFSSAINELEAWFLESEKNNASINVSSVDNSMNPNAVETLLIFAKGLINDFDKLFTISSQFDNLKNEARKDFFYHVAMASEEYQIMHDPPVITKPAYITRVPNQHVRENRSWKIVTRLRHILNYLPEPLVADLYATIKKRTLIAPANAGTRFLEVFSKWRSWEFFDVEKCFFYRKSFGQQLGSENGASEFNVKVGLGVISYTLSNATDEDGDTIILKDIIALHTCEGNPAGAHQDAPREKSLSLTIKTARIVVSETALNLNILLEAFSSQDARSFDFTQQQYQSLAFEHMSFMIDRCEVQLISRSEKLSFKSFGNCATFGRQQSGSKVVSFITSWDWLELGLRHHNNVLLDVFSRNGSLTTVLASVEDGTSSVFDFQSRKLRLKSHSTTESYCGFISSVERLQNVLRSRIDVNQQVAAASSTHDPKGTASMRVRVKVSHFAADIAMITPLSFSIHATELDTIFEQAGGQEIQINLGGIDLEVGSSKRCQQYLKWSQSRLELRSNLVCGKNASNTITVESELSKLEVCEPKSLFTVALEDYHVAKQSLHSLDVALRALQLHGNKESDDRATSFPGVWNISLKAKYAGVLLSLGASSYILELNQLLFNLSGKDHHLQNDSRKGDHIQGEIWVNSMAFLINDSQLSAGLAKLIDIGLGIKVAQESEGIVKSLEIESSHFRIAICPVSVIKVLLLALEISNFASTLAPREHSSTDDPGTLAGILKALGAIQSIHILSYNFCVGWMFDVVGATHPGLIWGYQRVFAAHEWPHGKLTLLDAYFSMARGYSSDDFYATDSEVNKFNRSFLPSTQICYWFGNVNCAEELFVRVTGERLDVSFLSKAIGLAEGLLKSVQEFEDLKRTQLDPLLSSVKESGRPSSPSKPIKIPGFFGIKSLNCVARYAGGVFKLYSPEDVNSGIDPSFQLESPSVEVIFDYRNTPCDRRSHKLRVLAHVDRSHNTIFPTCVPLLGELARDVRCLMKSFNVSSENTSSVSNVQDNINYKNLLRDFDISFQTNVQQQLISLSCEPKAKVQADIGFDKLVIKLFTNDLDVLEPLSVSVDIRNIMATSRHIFSREISTSIKIDQLRFVFFLTHPDVIHTYGIVHIPSIDVYFNIKQLQDLNVFINIWKVDSEVLSQREMAGSSPSYLSAEGSLTAKHKKVTSNSSFPWNFVMVISKIKGDIDLGVSLGVLSLSTDRMWAVTDHYSNWTQKLSLRLERVSLSSDGRLGGTLLLRNLNWMSQVSWPVHGGELQNPLIIINIALEEFALKLSFDYHLILIASLENFRTNLFNKRDPAGLSRNLMSVSVFCENTHIFATALAPANLLDVYNTILRMRKDNKKSYLETLGDSNTKDTKQVTTSREILSSLSFLRTELDVKLSFFNAQIFPSTLFDMEVLTFKAANLSSSSQIERHKTLKTQLSWQIHDVKIALSTFKSQLHEKAASQIGVKEYIKHGSQAHGGTILVIPAILISMTTWHDLTTNKVELLYGNKFGGKVGIRWNLGSIAFLREMWATHARALALRRSHDEQPRSLFEDENLESKLKDVDLGDKYTYIPLEEPQIEIPQTKDLGEATPPVEWFGVNRNQFPGLTHQAIIVPLQKLAHIAEYEWARIFGHA</sequence>
<feature type="region of interest" description="Disordered" evidence="1">
    <location>
        <begin position="386"/>
        <end position="408"/>
    </location>
</feature>
<feature type="transmembrane region" description="Helical" evidence="2">
    <location>
        <begin position="20"/>
        <end position="39"/>
    </location>
</feature>
<dbReference type="Pfam" id="PF25038">
    <property type="entry name" value="Csf1_C"/>
    <property type="match status" value="1"/>
</dbReference>
<dbReference type="STRING" id="1266660.A0A1G4JJ54"/>
<gene>
    <name evidence="5" type="ORF">LADA_0F03400G</name>
</gene>
<evidence type="ECO:0000313" key="6">
    <source>
        <dbReference type="Proteomes" id="UP000190274"/>
    </source>
</evidence>
<feature type="compositionally biased region" description="Low complexity" evidence="1">
    <location>
        <begin position="195"/>
        <end position="206"/>
    </location>
</feature>
<dbReference type="InterPro" id="IPR029636">
    <property type="entry name" value="Csf1"/>
</dbReference>
<keyword evidence="2" id="KW-0472">Membrane</keyword>
<evidence type="ECO:0000313" key="5">
    <source>
        <dbReference type="EMBL" id="SCU90342.1"/>
    </source>
</evidence>
<evidence type="ECO:0000259" key="4">
    <source>
        <dbReference type="Pfam" id="PF25038"/>
    </source>
</evidence>
<proteinExistence type="predicted"/>
<accession>A0A1G4JJ54</accession>
<name>A0A1G4JJ54_9SACH</name>
<keyword evidence="6" id="KW-1185">Reference proteome</keyword>